<protein>
    <submittedName>
        <fullName evidence="7">Amino acid transporter</fullName>
    </submittedName>
</protein>
<keyword evidence="2" id="KW-1003">Cell membrane</keyword>
<evidence type="ECO:0000256" key="2">
    <source>
        <dbReference type="ARBA" id="ARBA00022475"/>
    </source>
</evidence>
<dbReference type="Proteomes" id="UP000386847">
    <property type="component" value="Chromosome"/>
</dbReference>
<sequence>MLVAMIGAQNTMVLRQGIRRDHVGLVVIVCILSEILLITSGTAGVGLLAARHPLVMEVLAWAGAAYLLGYAAMSFRSAAKPRAMAVTGSGSARTVILAVLAATYLNPQTYLDTMVLLGNLANRFGDPGRWIFTAGAFAASAVWFVGLGFGARALSGPLGRPTTWRWIDTGVGVLMLGLAGKLVLAA</sequence>
<evidence type="ECO:0000313" key="7">
    <source>
        <dbReference type="EMBL" id="QGF25146.1"/>
    </source>
</evidence>
<evidence type="ECO:0000256" key="6">
    <source>
        <dbReference type="SAM" id="Phobius"/>
    </source>
</evidence>
<reference evidence="7 8" key="1">
    <citation type="submission" date="2019-10" db="EMBL/GenBank/DDBJ databases">
        <title>Genomic analysis of Raineyella sp. CBA3103.</title>
        <authorList>
            <person name="Roh S.W."/>
        </authorList>
    </citation>
    <scope>NUCLEOTIDE SEQUENCE [LARGE SCALE GENOMIC DNA]</scope>
    <source>
        <strain evidence="7 8">CBA3103</strain>
    </source>
</reference>
<dbReference type="KEGG" id="rain:Rai3103_08580"/>
<feature type="transmembrane region" description="Helical" evidence="6">
    <location>
        <begin position="130"/>
        <end position="154"/>
    </location>
</feature>
<accession>A0A5Q2FLC1</accession>
<keyword evidence="8" id="KW-1185">Reference proteome</keyword>
<name>A0A5Q2FLC1_9ACTN</name>
<evidence type="ECO:0000256" key="3">
    <source>
        <dbReference type="ARBA" id="ARBA00022692"/>
    </source>
</evidence>
<gene>
    <name evidence="7" type="ORF">Rai3103_08580</name>
</gene>
<dbReference type="AlphaFoldDB" id="A0A5Q2FLC1"/>
<evidence type="ECO:0000256" key="1">
    <source>
        <dbReference type="ARBA" id="ARBA00004651"/>
    </source>
</evidence>
<feature type="transmembrane region" description="Helical" evidence="6">
    <location>
        <begin position="166"/>
        <end position="184"/>
    </location>
</feature>
<dbReference type="PANTHER" id="PTHR30086">
    <property type="entry name" value="ARGININE EXPORTER PROTEIN ARGO"/>
    <property type="match status" value="1"/>
</dbReference>
<dbReference type="GO" id="GO:0005886">
    <property type="term" value="C:plasma membrane"/>
    <property type="evidence" value="ECO:0007669"/>
    <property type="project" value="UniProtKB-SubCell"/>
</dbReference>
<dbReference type="EMBL" id="CP045725">
    <property type="protein sequence ID" value="QGF25146.1"/>
    <property type="molecule type" value="Genomic_DNA"/>
</dbReference>
<dbReference type="GO" id="GO:0015171">
    <property type="term" value="F:amino acid transmembrane transporter activity"/>
    <property type="evidence" value="ECO:0007669"/>
    <property type="project" value="TreeGrafter"/>
</dbReference>
<feature type="transmembrane region" description="Helical" evidence="6">
    <location>
        <begin position="54"/>
        <end position="73"/>
    </location>
</feature>
<keyword evidence="4 6" id="KW-1133">Transmembrane helix</keyword>
<keyword evidence="3 6" id="KW-0812">Transmembrane</keyword>
<dbReference type="PANTHER" id="PTHR30086:SF20">
    <property type="entry name" value="ARGININE EXPORTER PROTEIN ARGO-RELATED"/>
    <property type="match status" value="1"/>
</dbReference>
<proteinExistence type="predicted"/>
<evidence type="ECO:0000313" key="8">
    <source>
        <dbReference type="Proteomes" id="UP000386847"/>
    </source>
</evidence>
<organism evidence="7 8">
    <name type="scientific">Raineyella fluvialis</name>
    <dbReference type="NCBI Taxonomy" id="2662261"/>
    <lineage>
        <taxon>Bacteria</taxon>
        <taxon>Bacillati</taxon>
        <taxon>Actinomycetota</taxon>
        <taxon>Actinomycetes</taxon>
        <taxon>Propionibacteriales</taxon>
        <taxon>Propionibacteriaceae</taxon>
        <taxon>Raineyella</taxon>
    </lineage>
</organism>
<keyword evidence="5 6" id="KW-0472">Membrane</keyword>
<evidence type="ECO:0000256" key="5">
    <source>
        <dbReference type="ARBA" id="ARBA00023136"/>
    </source>
</evidence>
<dbReference type="InterPro" id="IPR001123">
    <property type="entry name" value="LeuE-type"/>
</dbReference>
<dbReference type="Pfam" id="PF01810">
    <property type="entry name" value="LysE"/>
    <property type="match status" value="1"/>
</dbReference>
<comment type="subcellular location">
    <subcellularLocation>
        <location evidence="1">Cell membrane</location>
        <topology evidence="1">Multi-pass membrane protein</topology>
    </subcellularLocation>
</comment>
<feature type="transmembrane region" description="Helical" evidence="6">
    <location>
        <begin position="23"/>
        <end position="48"/>
    </location>
</feature>
<evidence type="ECO:0000256" key="4">
    <source>
        <dbReference type="ARBA" id="ARBA00022989"/>
    </source>
</evidence>